<comment type="caution">
    <text evidence="6">The sequence shown here is derived from an EMBL/GenBank/DDBJ whole genome shotgun (WGS) entry which is preliminary data.</text>
</comment>
<sequence length="275" mass="30607">MDFGVGYFATHDAMGPDALAVMVEEHGQESLFFAEHTHIPAERRTPYGGGGELPRKYWHTYDLFVTLTAAALATSRLRVGSGVCLVIERDPITTAKEVASVDALSGGRLEFGVGAGWNREEMENHGTDPRRRMTVLKERVEAMKAIWTQDEATYHGEFVDFDRIWSWPKPAQRPHPPVLVGGLGPTVLDRVLAFGDAWFPNHRPEVLERSRELWARADRPVAVSVMGVPADPKVLEEYEKAGMSRVVHWLPSNGRGPVERELAAWEDAIADLQGT</sequence>
<evidence type="ECO:0000256" key="4">
    <source>
        <dbReference type="ARBA" id="ARBA00023033"/>
    </source>
</evidence>
<evidence type="ECO:0000256" key="2">
    <source>
        <dbReference type="ARBA" id="ARBA00022643"/>
    </source>
</evidence>
<accession>A0ABW1JAZ5</accession>
<dbReference type="RefSeq" id="WP_345717097.1">
    <property type="nucleotide sequence ID" value="NZ_BAABFP010000005.1"/>
</dbReference>
<evidence type="ECO:0000256" key="1">
    <source>
        <dbReference type="ARBA" id="ARBA00022630"/>
    </source>
</evidence>
<name>A0ABW1JAZ5_9ACTN</name>
<dbReference type="Proteomes" id="UP001596189">
    <property type="component" value="Unassembled WGS sequence"/>
</dbReference>
<evidence type="ECO:0000313" key="7">
    <source>
        <dbReference type="Proteomes" id="UP001596189"/>
    </source>
</evidence>
<keyword evidence="1" id="KW-0285">Flavoprotein</keyword>
<keyword evidence="3 6" id="KW-0560">Oxidoreductase</keyword>
<dbReference type="SUPFAM" id="SSF51679">
    <property type="entry name" value="Bacterial luciferase-like"/>
    <property type="match status" value="1"/>
</dbReference>
<proteinExistence type="predicted"/>
<feature type="domain" description="Luciferase-like" evidence="5">
    <location>
        <begin position="18"/>
        <end position="225"/>
    </location>
</feature>
<keyword evidence="4" id="KW-0503">Monooxygenase</keyword>
<dbReference type="InterPro" id="IPR011251">
    <property type="entry name" value="Luciferase-like_dom"/>
</dbReference>
<dbReference type="Pfam" id="PF00296">
    <property type="entry name" value="Bac_luciferase"/>
    <property type="match status" value="1"/>
</dbReference>
<dbReference type="Gene3D" id="3.20.20.30">
    <property type="entry name" value="Luciferase-like domain"/>
    <property type="match status" value="1"/>
</dbReference>
<organism evidence="6 7">
    <name type="scientific">Angustibacter luteus</name>
    <dbReference type="NCBI Taxonomy" id="658456"/>
    <lineage>
        <taxon>Bacteria</taxon>
        <taxon>Bacillati</taxon>
        <taxon>Actinomycetota</taxon>
        <taxon>Actinomycetes</taxon>
        <taxon>Kineosporiales</taxon>
        <taxon>Kineosporiaceae</taxon>
    </lineage>
</organism>
<reference evidence="7" key="1">
    <citation type="journal article" date="2019" name="Int. J. Syst. Evol. Microbiol.">
        <title>The Global Catalogue of Microorganisms (GCM) 10K type strain sequencing project: providing services to taxonomists for standard genome sequencing and annotation.</title>
        <authorList>
            <consortium name="The Broad Institute Genomics Platform"/>
            <consortium name="The Broad Institute Genome Sequencing Center for Infectious Disease"/>
            <person name="Wu L."/>
            <person name="Ma J."/>
        </authorList>
    </citation>
    <scope>NUCLEOTIDE SEQUENCE [LARGE SCALE GENOMIC DNA]</scope>
    <source>
        <strain evidence="7">KACC 14249</strain>
    </source>
</reference>
<dbReference type="InterPro" id="IPR050172">
    <property type="entry name" value="SsuD_RutA_monooxygenase"/>
</dbReference>
<evidence type="ECO:0000256" key="3">
    <source>
        <dbReference type="ARBA" id="ARBA00023002"/>
    </source>
</evidence>
<protein>
    <submittedName>
        <fullName evidence="6">LLM class F420-dependent oxidoreductase</fullName>
        <ecNumber evidence="6">1.-.-.-</ecNumber>
    </submittedName>
</protein>
<dbReference type="PANTHER" id="PTHR42847">
    <property type="entry name" value="ALKANESULFONATE MONOOXYGENASE"/>
    <property type="match status" value="1"/>
</dbReference>
<keyword evidence="2" id="KW-0288">FMN</keyword>
<dbReference type="NCBIfam" id="TIGR03619">
    <property type="entry name" value="F420_Rv2161c"/>
    <property type="match status" value="1"/>
</dbReference>
<dbReference type="EC" id="1.-.-.-" evidence="6"/>
<evidence type="ECO:0000313" key="6">
    <source>
        <dbReference type="EMBL" id="MFC6006245.1"/>
    </source>
</evidence>
<gene>
    <name evidence="6" type="ORF">ACFQDO_03795</name>
</gene>
<dbReference type="InterPro" id="IPR019921">
    <property type="entry name" value="Lucif-like_OxRdtase_Rv2161c"/>
</dbReference>
<dbReference type="PANTHER" id="PTHR42847:SF4">
    <property type="entry name" value="ALKANESULFONATE MONOOXYGENASE-RELATED"/>
    <property type="match status" value="1"/>
</dbReference>
<keyword evidence="7" id="KW-1185">Reference proteome</keyword>
<dbReference type="EMBL" id="JBHSRD010000002">
    <property type="protein sequence ID" value="MFC6006245.1"/>
    <property type="molecule type" value="Genomic_DNA"/>
</dbReference>
<dbReference type="GO" id="GO:0016491">
    <property type="term" value="F:oxidoreductase activity"/>
    <property type="evidence" value="ECO:0007669"/>
    <property type="project" value="UniProtKB-KW"/>
</dbReference>
<dbReference type="InterPro" id="IPR036661">
    <property type="entry name" value="Luciferase-like_sf"/>
</dbReference>
<evidence type="ECO:0000259" key="5">
    <source>
        <dbReference type="Pfam" id="PF00296"/>
    </source>
</evidence>